<dbReference type="EC" id="3.2.-.-" evidence="4"/>
<evidence type="ECO:0000256" key="1">
    <source>
        <dbReference type="ARBA" id="ARBA00022801"/>
    </source>
</evidence>
<dbReference type="EMBL" id="JACJID010000002">
    <property type="protein sequence ID" value="MBA8924914.1"/>
    <property type="molecule type" value="Genomic_DNA"/>
</dbReference>
<dbReference type="PANTHER" id="PTHR12304:SF4">
    <property type="entry name" value="URIDINE NUCLEOSIDASE"/>
    <property type="match status" value="1"/>
</dbReference>
<dbReference type="GO" id="GO:0008477">
    <property type="term" value="F:purine nucleosidase activity"/>
    <property type="evidence" value="ECO:0007669"/>
    <property type="project" value="UniProtKB-EC"/>
</dbReference>
<keyword evidence="2 4" id="KW-0326">Glycosidase</keyword>
<dbReference type="Gene3D" id="3.90.245.10">
    <property type="entry name" value="Ribonucleoside hydrolase-like"/>
    <property type="match status" value="1"/>
</dbReference>
<organism evidence="4 5">
    <name type="scientific">Kutzneria viridogrisea</name>
    <dbReference type="NCBI Taxonomy" id="47990"/>
    <lineage>
        <taxon>Bacteria</taxon>
        <taxon>Bacillati</taxon>
        <taxon>Actinomycetota</taxon>
        <taxon>Actinomycetes</taxon>
        <taxon>Pseudonocardiales</taxon>
        <taxon>Pseudonocardiaceae</taxon>
        <taxon>Kutzneria</taxon>
    </lineage>
</organism>
<proteinExistence type="predicted"/>
<evidence type="ECO:0000313" key="4">
    <source>
        <dbReference type="EMBL" id="MBA8924914.1"/>
    </source>
</evidence>
<dbReference type="InterPro" id="IPR036452">
    <property type="entry name" value="Ribo_hydro-like"/>
</dbReference>
<gene>
    <name evidence="4" type="ORF">BC739_002113</name>
</gene>
<dbReference type="RefSeq" id="WP_182837131.1">
    <property type="nucleotide sequence ID" value="NZ_BAAABQ010000010.1"/>
</dbReference>
<dbReference type="InterPro" id="IPR001910">
    <property type="entry name" value="Inosine/uridine_hydrolase_dom"/>
</dbReference>
<comment type="caution">
    <text evidence="4">The sequence shown here is derived from an EMBL/GenBank/DDBJ whole genome shotgun (WGS) entry which is preliminary data.</text>
</comment>
<keyword evidence="5" id="KW-1185">Reference proteome</keyword>
<sequence length="320" mass="32956">MAVPVILDCDPGHDDALAILLAAANEAVDLLGITVVAGNQTLERTTLNARRICSVAGITGVPIAAGRDRPLRGELLVAAEVHGESGLDGPSFGEPTVPLDPRGALELTRDLLRANGKPVTIIATGPLTNLATLLLAYPELSVHIGRIVLMGGSTGRGNMAPLAEFNVLVDPEAADVVFRSGLPITMCGLDVTHQALATEQVCGRIAALGTPLARLCVQLLTFFAGTYRELWGFSAPPLHDPVAVAAVIDPSVIATVRAPVAVELTGTHTRGATVVDLDGRTGAPPNAEVAIGLDVDRFWDLVVAAIAASAVPGGSRRGTP</sequence>
<dbReference type="EC" id="3.2.2.1" evidence="4"/>
<evidence type="ECO:0000259" key="3">
    <source>
        <dbReference type="Pfam" id="PF01156"/>
    </source>
</evidence>
<accession>A0ABR6BDG3</accession>
<dbReference type="Proteomes" id="UP000517916">
    <property type="component" value="Unassembled WGS sequence"/>
</dbReference>
<dbReference type="CDD" id="cd02651">
    <property type="entry name" value="nuc_hydro_IU_UC_XIUA"/>
    <property type="match status" value="1"/>
</dbReference>
<dbReference type="PANTHER" id="PTHR12304">
    <property type="entry name" value="INOSINE-URIDINE PREFERRING NUCLEOSIDE HYDROLASE"/>
    <property type="match status" value="1"/>
</dbReference>
<dbReference type="Pfam" id="PF01156">
    <property type="entry name" value="IU_nuc_hydro"/>
    <property type="match status" value="1"/>
</dbReference>
<evidence type="ECO:0000313" key="5">
    <source>
        <dbReference type="Proteomes" id="UP000517916"/>
    </source>
</evidence>
<dbReference type="InterPro" id="IPR023186">
    <property type="entry name" value="IUNH"/>
</dbReference>
<name>A0ABR6BDG3_9PSEU</name>
<protein>
    <submittedName>
        <fullName evidence="4">Purine nucleosidase/pyrimidine-specific ribonucleoside hydrolase</fullName>
        <ecNumber evidence="4">3.2.-.-</ecNumber>
        <ecNumber evidence="4">3.2.2.1</ecNumber>
    </submittedName>
</protein>
<feature type="domain" description="Inosine/uridine-preferring nucleoside hydrolase" evidence="3">
    <location>
        <begin position="5"/>
        <end position="300"/>
    </location>
</feature>
<evidence type="ECO:0000256" key="2">
    <source>
        <dbReference type="ARBA" id="ARBA00023295"/>
    </source>
</evidence>
<keyword evidence="1 4" id="KW-0378">Hydrolase</keyword>
<dbReference type="SUPFAM" id="SSF53590">
    <property type="entry name" value="Nucleoside hydrolase"/>
    <property type="match status" value="1"/>
</dbReference>
<reference evidence="4 5" key="1">
    <citation type="submission" date="2020-08" db="EMBL/GenBank/DDBJ databases">
        <title>Genomic Encyclopedia of Archaeal and Bacterial Type Strains, Phase II (KMG-II): from individual species to whole genera.</title>
        <authorList>
            <person name="Goeker M."/>
        </authorList>
    </citation>
    <scope>NUCLEOTIDE SEQUENCE [LARGE SCALE GENOMIC DNA]</scope>
    <source>
        <strain evidence="4 5">DSM 43850</strain>
    </source>
</reference>